<dbReference type="InterPro" id="IPR042099">
    <property type="entry name" value="ANL_N_sf"/>
</dbReference>
<evidence type="ECO:0000256" key="1">
    <source>
        <dbReference type="ARBA" id="ARBA00004275"/>
    </source>
</evidence>
<proteinExistence type="predicted"/>
<organism evidence="4 5">
    <name type="scientific">Daphnia pulex</name>
    <name type="common">Water flea</name>
    <dbReference type="NCBI Taxonomy" id="6669"/>
    <lineage>
        <taxon>Eukaryota</taxon>
        <taxon>Metazoa</taxon>
        <taxon>Ecdysozoa</taxon>
        <taxon>Arthropoda</taxon>
        <taxon>Crustacea</taxon>
        <taxon>Branchiopoda</taxon>
        <taxon>Diplostraca</taxon>
        <taxon>Cladocera</taxon>
        <taxon>Anomopoda</taxon>
        <taxon>Daphniidae</taxon>
        <taxon>Daphnia</taxon>
    </lineage>
</organism>
<dbReference type="HOGENOM" id="CLU_113025_0_0_1"/>
<comment type="subcellular location">
    <subcellularLocation>
        <location evidence="1">Peroxisome</location>
    </subcellularLocation>
</comment>
<dbReference type="EMBL" id="GL732647">
    <property type="protein sequence ID" value="EFX68874.1"/>
    <property type="molecule type" value="Genomic_DNA"/>
</dbReference>
<evidence type="ECO:0000313" key="5">
    <source>
        <dbReference type="Proteomes" id="UP000000305"/>
    </source>
</evidence>
<dbReference type="PROSITE" id="PS00455">
    <property type="entry name" value="AMP_BINDING"/>
    <property type="match status" value="1"/>
</dbReference>
<dbReference type="OMA" id="HASHERN"/>
<dbReference type="OrthoDB" id="10253869at2759"/>
<dbReference type="AlphaFoldDB" id="E9HHB5"/>
<name>E9HHB5_DAPPU</name>
<dbReference type="PANTHER" id="PTHR24096">
    <property type="entry name" value="LONG-CHAIN-FATTY-ACID--COA LIGASE"/>
    <property type="match status" value="1"/>
</dbReference>
<feature type="domain" description="AMP-dependent synthetase/ligase" evidence="3">
    <location>
        <begin position="8"/>
        <end position="181"/>
    </location>
</feature>
<dbReference type="InterPro" id="IPR000873">
    <property type="entry name" value="AMP-dep_synth/lig_dom"/>
</dbReference>
<dbReference type="SUPFAM" id="SSF56801">
    <property type="entry name" value="Acetyl-CoA synthetase-like"/>
    <property type="match status" value="1"/>
</dbReference>
<dbReference type="STRING" id="6669.E9HHB5"/>
<reference evidence="4 5" key="1">
    <citation type="journal article" date="2011" name="Science">
        <title>The ecoresponsive genome of Daphnia pulex.</title>
        <authorList>
            <person name="Colbourne J.K."/>
            <person name="Pfrender M.E."/>
            <person name="Gilbert D."/>
            <person name="Thomas W.K."/>
            <person name="Tucker A."/>
            <person name="Oakley T.H."/>
            <person name="Tokishita S."/>
            <person name="Aerts A."/>
            <person name="Arnold G.J."/>
            <person name="Basu M.K."/>
            <person name="Bauer D.J."/>
            <person name="Caceres C.E."/>
            <person name="Carmel L."/>
            <person name="Casola C."/>
            <person name="Choi J.H."/>
            <person name="Detter J.C."/>
            <person name="Dong Q."/>
            <person name="Dusheyko S."/>
            <person name="Eads B.D."/>
            <person name="Frohlich T."/>
            <person name="Geiler-Samerotte K.A."/>
            <person name="Gerlach D."/>
            <person name="Hatcher P."/>
            <person name="Jogdeo S."/>
            <person name="Krijgsveld J."/>
            <person name="Kriventseva E.V."/>
            <person name="Kultz D."/>
            <person name="Laforsch C."/>
            <person name="Lindquist E."/>
            <person name="Lopez J."/>
            <person name="Manak J.R."/>
            <person name="Muller J."/>
            <person name="Pangilinan J."/>
            <person name="Patwardhan R.P."/>
            <person name="Pitluck S."/>
            <person name="Pritham E.J."/>
            <person name="Rechtsteiner A."/>
            <person name="Rho M."/>
            <person name="Rogozin I.B."/>
            <person name="Sakarya O."/>
            <person name="Salamov A."/>
            <person name="Schaack S."/>
            <person name="Shapiro H."/>
            <person name="Shiga Y."/>
            <person name="Skalitzky C."/>
            <person name="Smith Z."/>
            <person name="Souvorov A."/>
            <person name="Sung W."/>
            <person name="Tang Z."/>
            <person name="Tsuchiya D."/>
            <person name="Tu H."/>
            <person name="Vos H."/>
            <person name="Wang M."/>
            <person name="Wolf Y.I."/>
            <person name="Yamagata H."/>
            <person name="Yamada T."/>
            <person name="Ye Y."/>
            <person name="Shaw J.R."/>
            <person name="Andrews J."/>
            <person name="Crease T.J."/>
            <person name="Tang H."/>
            <person name="Lucas S.M."/>
            <person name="Robertson H.M."/>
            <person name="Bork P."/>
            <person name="Koonin E.V."/>
            <person name="Zdobnov E.M."/>
            <person name="Grigoriev I.V."/>
            <person name="Lynch M."/>
            <person name="Boore J.L."/>
        </authorList>
    </citation>
    <scope>NUCLEOTIDE SEQUENCE [LARGE SCALE GENOMIC DNA]</scope>
</reference>
<dbReference type="PANTHER" id="PTHR24096:SF422">
    <property type="entry name" value="BCDNA.GH02901"/>
    <property type="match status" value="1"/>
</dbReference>
<dbReference type="InterPro" id="IPR020845">
    <property type="entry name" value="AMP-binding_CS"/>
</dbReference>
<keyword evidence="2" id="KW-0576">Peroxisome</keyword>
<evidence type="ECO:0000256" key="2">
    <source>
        <dbReference type="ARBA" id="ARBA00023140"/>
    </source>
</evidence>
<evidence type="ECO:0000313" key="4">
    <source>
        <dbReference type="EMBL" id="EFX68874.1"/>
    </source>
</evidence>
<dbReference type="PhylomeDB" id="E9HHB5"/>
<dbReference type="KEGG" id="dpx:DAPPUDRAFT_259492"/>
<protein>
    <recommendedName>
        <fullName evidence="3">AMP-dependent synthetase/ligase domain-containing protein</fullName>
    </recommendedName>
</protein>
<dbReference type="eggNOG" id="KOG1176">
    <property type="taxonomic scope" value="Eukaryota"/>
</dbReference>
<gene>
    <name evidence="4" type="ORF">DAPPUDRAFT_259492</name>
</gene>
<accession>E9HHB5</accession>
<dbReference type="Gene3D" id="3.40.50.12780">
    <property type="entry name" value="N-terminal domain of ligase-like"/>
    <property type="match status" value="1"/>
</dbReference>
<evidence type="ECO:0000259" key="3">
    <source>
        <dbReference type="Pfam" id="PF00501"/>
    </source>
</evidence>
<dbReference type="InParanoid" id="E9HHB5"/>
<dbReference type="GO" id="GO:0005777">
    <property type="term" value="C:peroxisome"/>
    <property type="evidence" value="ECO:0007669"/>
    <property type="project" value="UniProtKB-SubCell"/>
</dbReference>
<dbReference type="Proteomes" id="UP000000305">
    <property type="component" value="Unassembled WGS sequence"/>
</dbReference>
<dbReference type="Pfam" id="PF00501">
    <property type="entry name" value="AMP-binding"/>
    <property type="match status" value="1"/>
</dbReference>
<sequence length="212" mass="23069">MTMVQKIFESAGRWPNKIALECGITGRKYTYEMTRQLIRRFGSALTRMGYKKGEVFGIISPNIPEFPIVLYGASGAGMPVSLVNPTFTAEEMARQLSAVGATALFGVAPMAETLKQVARLCPAIRHVILLGPPQDGAVSFQLMAQDSAGDLFNETLDINVKEDIFLLPHSSGTSGLPKSVMNMGFQTGAKLVTLPQFEVQSYLKAIDDHKVK</sequence>
<keyword evidence="5" id="KW-1185">Reference proteome</keyword>